<name>A0A2G9QEC3_AQUCT</name>
<organism evidence="1 2">
    <name type="scientific">Aquarana catesbeiana</name>
    <name type="common">American bullfrog</name>
    <name type="synonym">Rana catesbeiana</name>
    <dbReference type="NCBI Taxonomy" id="8400"/>
    <lineage>
        <taxon>Eukaryota</taxon>
        <taxon>Metazoa</taxon>
        <taxon>Chordata</taxon>
        <taxon>Craniata</taxon>
        <taxon>Vertebrata</taxon>
        <taxon>Euteleostomi</taxon>
        <taxon>Amphibia</taxon>
        <taxon>Batrachia</taxon>
        <taxon>Anura</taxon>
        <taxon>Neobatrachia</taxon>
        <taxon>Ranoidea</taxon>
        <taxon>Ranidae</taxon>
        <taxon>Aquarana</taxon>
    </lineage>
</organism>
<dbReference type="AlphaFoldDB" id="A0A2G9QEC3"/>
<proteinExistence type="predicted"/>
<accession>A0A2G9QEC3</accession>
<dbReference type="EMBL" id="KZ003431">
    <property type="protein sequence ID" value="PIO13950.1"/>
    <property type="molecule type" value="Genomic_DNA"/>
</dbReference>
<dbReference type="Proteomes" id="UP000228934">
    <property type="component" value="Unassembled WGS sequence"/>
</dbReference>
<sequence>MCLKLEGIANWIQCNVRRGHSAAVYTSGLRSTSVGHKNKLFRVSHTGTPVDTWGVSVCETCPKKVSIPALVKEKIMSSAWNRPKQKQTIVPHFQAMFHIPISGLKYLCAKYNFCFILIGEKRLRTSEDTRNPHLLKKGNRGHHNQRMWRKERWLRLSPQQVMYMLWKNNLLISGVTVHKG</sequence>
<evidence type="ECO:0000313" key="2">
    <source>
        <dbReference type="Proteomes" id="UP000228934"/>
    </source>
</evidence>
<protein>
    <submittedName>
        <fullName evidence="1">Uncharacterized protein</fullName>
    </submittedName>
</protein>
<evidence type="ECO:0000313" key="1">
    <source>
        <dbReference type="EMBL" id="PIO13950.1"/>
    </source>
</evidence>
<keyword evidence="2" id="KW-1185">Reference proteome</keyword>
<reference evidence="2" key="1">
    <citation type="journal article" date="2017" name="Nat. Commun.">
        <title>The North American bullfrog draft genome provides insight into hormonal regulation of long noncoding RNA.</title>
        <authorList>
            <person name="Hammond S.A."/>
            <person name="Warren R.L."/>
            <person name="Vandervalk B.P."/>
            <person name="Kucuk E."/>
            <person name="Khan H."/>
            <person name="Gibb E.A."/>
            <person name="Pandoh P."/>
            <person name="Kirk H."/>
            <person name="Zhao Y."/>
            <person name="Jones M."/>
            <person name="Mungall A.J."/>
            <person name="Coope R."/>
            <person name="Pleasance S."/>
            <person name="Moore R.A."/>
            <person name="Holt R.A."/>
            <person name="Round J.M."/>
            <person name="Ohora S."/>
            <person name="Walle B.V."/>
            <person name="Veldhoen N."/>
            <person name="Helbing C.C."/>
            <person name="Birol I."/>
        </authorList>
    </citation>
    <scope>NUCLEOTIDE SEQUENCE [LARGE SCALE GENOMIC DNA]</scope>
</reference>
<gene>
    <name evidence="1" type="ORF">AB205_0215460</name>
</gene>